<dbReference type="InterPro" id="IPR020627">
    <property type="entry name" value="KhpA"/>
</dbReference>
<name>A0A0G1RL64_9BACT</name>
<evidence type="ECO:0000313" key="3">
    <source>
        <dbReference type="EMBL" id="KKU57837.1"/>
    </source>
</evidence>
<keyword evidence="1" id="KW-0963">Cytoplasm</keyword>
<dbReference type="PANTHER" id="PTHR34654">
    <property type="entry name" value="UPF0109 PROTEIN SCO5592"/>
    <property type="match status" value="1"/>
</dbReference>
<dbReference type="EMBL" id="LCNO01000009">
    <property type="protein sequence ID" value="KKU57837.1"/>
    <property type="molecule type" value="Genomic_DNA"/>
</dbReference>
<dbReference type="CDD" id="cd22533">
    <property type="entry name" value="KH-II_YlqC-like"/>
    <property type="match status" value="1"/>
</dbReference>
<dbReference type="PANTHER" id="PTHR34654:SF1">
    <property type="entry name" value="RNA-BINDING PROTEIN KHPA"/>
    <property type="match status" value="1"/>
</dbReference>
<evidence type="ECO:0000313" key="4">
    <source>
        <dbReference type="Proteomes" id="UP000034307"/>
    </source>
</evidence>
<dbReference type="Proteomes" id="UP000034307">
    <property type="component" value="Unassembled WGS sequence"/>
</dbReference>
<dbReference type="Pfam" id="PF13083">
    <property type="entry name" value="KH_KhpA-B"/>
    <property type="match status" value="1"/>
</dbReference>
<comment type="caution">
    <text evidence="3">The sequence shown here is derived from an EMBL/GenBank/DDBJ whole genome shotgun (WGS) entry which is preliminary data.</text>
</comment>
<dbReference type="SUPFAM" id="SSF54814">
    <property type="entry name" value="Prokaryotic type KH domain (KH-domain type II)"/>
    <property type="match status" value="1"/>
</dbReference>
<dbReference type="InterPro" id="IPR015946">
    <property type="entry name" value="KH_dom-like_a/b"/>
</dbReference>
<gene>
    <name evidence="3" type="ORF">UX80_C0009G0052</name>
</gene>
<evidence type="ECO:0000256" key="1">
    <source>
        <dbReference type="ARBA" id="ARBA00022490"/>
    </source>
</evidence>
<dbReference type="STRING" id="1618358.UX80_C0009G0052"/>
<proteinExistence type="predicted"/>
<keyword evidence="2" id="KW-0694">RNA-binding</keyword>
<dbReference type="AlphaFoldDB" id="A0A0G1RL64"/>
<protein>
    <submittedName>
        <fullName evidence="3">RNA-binding protein</fullName>
    </submittedName>
</protein>
<sequence length="87" mass="9466">MQDFLKFLISQLLTSPDQLVIEPAASAVYISVAPEDTGRVIGKHGIIISAIRTLVRAYCTLNHLSHSNLILKTDSDSSPQHPGPDQN</sequence>
<dbReference type="Gene3D" id="3.30.300.20">
    <property type="match status" value="1"/>
</dbReference>
<dbReference type="GO" id="GO:0003723">
    <property type="term" value="F:RNA binding"/>
    <property type="evidence" value="ECO:0007669"/>
    <property type="project" value="UniProtKB-KW"/>
</dbReference>
<reference evidence="3 4" key="1">
    <citation type="journal article" date="2015" name="Nature">
        <title>rRNA introns, odd ribosomes, and small enigmatic genomes across a large radiation of phyla.</title>
        <authorList>
            <person name="Brown C.T."/>
            <person name="Hug L.A."/>
            <person name="Thomas B.C."/>
            <person name="Sharon I."/>
            <person name="Castelle C.J."/>
            <person name="Singh A."/>
            <person name="Wilkins M.J."/>
            <person name="Williams K.H."/>
            <person name="Banfield J.F."/>
        </authorList>
    </citation>
    <scope>NUCLEOTIDE SEQUENCE [LARGE SCALE GENOMIC DNA]</scope>
</reference>
<accession>A0A0G1RL64</accession>
<evidence type="ECO:0000256" key="2">
    <source>
        <dbReference type="ARBA" id="ARBA00022884"/>
    </source>
</evidence>
<organism evidence="3 4">
    <name type="scientific">Candidatus Amesbacteria bacterium GW2011_GWA2_47_11b</name>
    <dbReference type="NCBI Taxonomy" id="1618358"/>
    <lineage>
        <taxon>Bacteria</taxon>
        <taxon>Candidatus Amesiibacteriota</taxon>
    </lineage>
</organism>
<dbReference type="InterPro" id="IPR009019">
    <property type="entry name" value="KH_sf_prok-type"/>
</dbReference>